<dbReference type="STRING" id="1849047.A0A3D8Q4L6"/>
<organism evidence="2 3">
    <name type="scientific">Coleophoma cylindrospora</name>
    <dbReference type="NCBI Taxonomy" id="1849047"/>
    <lineage>
        <taxon>Eukaryota</taxon>
        <taxon>Fungi</taxon>
        <taxon>Dikarya</taxon>
        <taxon>Ascomycota</taxon>
        <taxon>Pezizomycotina</taxon>
        <taxon>Leotiomycetes</taxon>
        <taxon>Helotiales</taxon>
        <taxon>Dermateaceae</taxon>
        <taxon>Coleophoma</taxon>
    </lineage>
</organism>
<dbReference type="InterPro" id="IPR010730">
    <property type="entry name" value="HET"/>
</dbReference>
<dbReference type="Proteomes" id="UP000256645">
    <property type="component" value="Unassembled WGS sequence"/>
</dbReference>
<dbReference type="EMBL" id="PDLM01000038">
    <property type="protein sequence ID" value="RDW56568.1"/>
    <property type="molecule type" value="Genomic_DNA"/>
</dbReference>
<name>A0A3D8Q4L6_9HELO</name>
<dbReference type="AlphaFoldDB" id="A0A3D8Q4L6"/>
<dbReference type="PANTHER" id="PTHR24148:SF64">
    <property type="entry name" value="HETEROKARYON INCOMPATIBILITY DOMAIN-CONTAINING PROTEIN"/>
    <property type="match status" value="1"/>
</dbReference>
<dbReference type="OrthoDB" id="3460844at2759"/>
<protein>
    <recommendedName>
        <fullName evidence="1">Heterokaryon incompatibility domain-containing protein</fullName>
    </recommendedName>
</protein>
<feature type="domain" description="Heterokaryon incompatibility" evidence="1">
    <location>
        <begin position="277"/>
        <end position="443"/>
    </location>
</feature>
<gene>
    <name evidence="2" type="ORF">BP6252_14096</name>
</gene>
<sequence>MPPWAYSHAGLGVVIENFMGPLEAELLEEELPGGTTRILANWYRLTYCLLDEEHRHELRAIMSTDQKRSYCLLWEWWTAAYQDPGTSLTEILNIASSSRDLDPKNENKDSWKAVLSHLELRHWPEGEISVLRPSAPGSTGYHEALSSLFKAEFAVWMGDYERDATIGSLKHARRNANVSAYCQQMAMCCFRTLSNKIVHNESAETRHWKSLAFNDLLHEIMDFPHQGLECGPMLEICSWLQQDIGTKPDSTSLPYYLWDRCTKSTIQTANLKESPSYIAISHTWGRWKKTNQPSIKIDGVPWLVPQNTRFEVSSLPNILDNADWGTRYLWFDLLCIPQDRSQIAIREIARQAEIFRGAKHAVAWFNDVNSFRGLDAIIKWYALQLLLFPEGSNDYISKSQLIDEALAKIAGQPSGLFEPRTGLLNRMNFRPNAWFTSLWTLQEICLRPDMWLCNADWNPVTINGKIPLPVNGLIVIRAAVQRQVPQFSRLIPPLDSLDQEFVGLSEVEHWALATGLDKLLELTRADILALGDRRHCTSRRAEAIMSILGATTWYSNMNAGEREANLVLGKYPLPFVQEIQSLIPGEFFTSYVKARIAEFDERGEAVDNGSDDEDPLEDVGFQEGMQTDNWHGSLLPFSCKGMTYIKVCVFGTRDFVSHKTISEWIINTQGNVYMKHACVIGSSGHFNWTNESGLRCTILGLDFRDAENGTAEGERREKDENGFNIDLKTWIQSRKFIVHAVVLMYRRYTYYEAPMNVRHLLPEEDVNVSTVQIYGVLLQELKPGILVKIANFVVSDINGKTKIPETSNVSWMVL</sequence>
<comment type="caution">
    <text evidence="2">The sequence shown here is derived from an EMBL/GenBank/DDBJ whole genome shotgun (WGS) entry which is preliminary data.</text>
</comment>
<evidence type="ECO:0000313" key="2">
    <source>
        <dbReference type="EMBL" id="RDW56568.1"/>
    </source>
</evidence>
<evidence type="ECO:0000313" key="3">
    <source>
        <dbReference type="Proteomes" id="UP000256645"/>
    </source>
</evidence>
<dbReference type="Pfam" id="PF06985">
    <property type="entry name" value="HET"/>
    <property type="match status" value="1"/>
</dbReference>
<proteinExistence type="predicted"/>
<evidence type="ECO:0000259" key="1">
    <source>
        <dbReference type="Pfam" id="PF06985"/>
    </source>
</evidence>
<dbReference type="InterPro" id="IPR052895">
    <property type="entry name" value="HetReg/Transcr_Mod"/>
</dbReference>
<dbReference type="PANTHER" id="PTHR24148">
    <property type="entry name" value="ANKYRIN REPEAT DOMAIN-CONTAINING PROTEIN 39 HOMOLOG-RELATED"/>
    <property type="match status" value="1"/>
</dbReference>
<accession>A0A3D8Q4L6</accession>
<keyword evidence="3" id="KW-1185">Reference proteome</keyword>
<reference evidence="2 3" key="1">
    <citation type="journal article" date="2018" name="IMA Fungus">
        <title>IMA Genome-F 9: Draft genome sequence of Annulohypoxylon stygium, Aspergillus mulundensis, Berkeleyomyces basicola (syn. Thielaviopsis basicola), Ceratocystis smalleyi, two Cercospora beticola strains, Coleophoma cylindrospora, Fusarium fracticaudum, Phialophora cf. hyalina, and Morchella septimelata.</title>
        <authorList>
            <person name="Wingfield B.D."/>
            <person name="Bills G.F."/>
            <person name="Dong Y."/>
            <person name="Huang W."/>
            <person name="Nel W.J."/>
            <person name="Swalarsk-Parry B.S."/>
            <person name="Vaghefi N."/>
            <person name="Wilken P.M."/>
            <person name="An Z."/>
            <person name="de Beer Z.W."/>
            <person name="De Vos L."/>
            <person name="Chen L."/>
            <person name="Duong T.A."/>
            <person name="Gao Y."/>
            <person name="Hammerbacher A."/>
            <person name="Kikkert J.R."/>
            <person name="Li Y."/>
            <person name="Li H."/>
            <person name="Li K."/>
            <person name="Li Q."/>
            <person name="Liu X."/>
            <person name="Ma X."/>
            <person name="Naidoo K."/>
            <person name="Pethybridge S.J."/>
            <person name="Sun J."/>
            <person name="Steenkamp E.T."/>
            <person name="van der Nest M.A."/>
            <person name="van Wyk S."/>
            <person name="Wingfield M.J."/>
            <person name="Xiong C."/>
            <person name="Yue Q."/>
            <person name="Zhang X."/>
        </authorList>
    </citation>
    <scope>NUCLEOTIDE SEQUENCE [LARGE SCALE GENOMIC DNA]</scope>
    <source>
        <strain evidence="2 3">BP6252</strain>
    </source>
</reference>